<dbReference type="GeneID" id="92093998"/>
<dbReference type="RefSeq" id="XP_066713105.1">
    <property type="nucleotide sequence ID" value="XM_066860935.1"/>
</dbReference>
<dbReference type="EMBL" id="JAQQWL010000010">
    <property type="protein sequence ID" value="KAK8054459.1"/>
    <property type="molecule type" value="Genomic_DNA"/>
</dbReference>
<keyword evidence="4" id="KW-1185">Reference proteome</keyword>
<evidence type="ECO:0000313" key="3">
    <source>
        <dbReference type="EMBL" id="KAK8054459.1"/>
    </source>
</evidence>
<dbReference type="PANTHER" id="PTHR38113:SF2">
    <property type="entry name" value="DUF2293 DOMAIN-CONTAINING PROTEIN"/>
    <property type="match status" value="1"/>
</dbReference>
<reference evidence="3 4" key="1">
    <citation type="submission" date="2023-01" db="EMBL/GenBank/DDBJ databases">
        <title>Analysis of 21 Apiospora genomes using comparative genomics revels a genus with tremendous synthesis potential of carbohydrate active enzymes and secondary metabolites.</title>
        <authorList>
            <person name="Sorensen T."/>
        </authorList>
    </citation>
    <scope>NUCLEOTIDE SEQUENCE [LARGE SCALE GENOMIC DNA]</scope>
    <source>
        <strain evidence="3 4">CBS 135458</strain>
    </source>
</reference>
<evidence type="ECO:0000259" key="2">
    <source>
        <dbReference type="Pfam" id="PF10056"/>
    </source>
</evidence>
<sequence length="310" mass="34636">MPSYNPNVEPVVKVSSPLPKGYIFVPKGDVYITGNCRRQTQAAKQTVYAVVNHQRKSVGIRVPAAVHARVLQDERASRADRASTVQRRDAALEKQFRDAILSQFPQTPAADVPLVVRRAMLKGSGRVGRTGKLDIKTKAKLAVRAHIRHVHTEYDNMLRAKTHNKGKARDETLSKVNEIADSWGGKAEGRRPHKPGKSRDRRKKAKAEGEVKGEVKAEIKGTAKQGPKTKETRSSRRRSSLVKNKSPMQVKKLQVRLARQDGSNSAKVQIGKSLRQHSSDSDEMDDESDEFEWLESDDDSEDSDSEWADD</sequence>
<name>A0ABR1U6D8_9PEZI</name>
<proteinExistence type="predicted"/>
<feature type="compositionally biased region" description="Basic and acidic residues" evidence="1">
    <location>
        <begin position="206"/>
        <end position="221"/>
    </location>
</feature>
<dbReference type="InterPro" id="IPR018744">
    <property type="entry name" value="DUF2293"/>
</dbReference>
<dbReference type="Pfam" id="PF10056">
    <property type="entry name" value="DUF2293"/>
    <property type="match status" value="1"/>
</dbReference>
<evidence type="ECO:0000313" key="4">
    <source>
        <dbReference type="Proteomes" id="UP001480595"/>
    </source>
</evidence>
<dbReference type="Proteomes" id="UP001480595">
    <property type="component" value="Unassembled WGS sequence"/>
</dbReference>
<evidence type="ECO:0000256" key="1">
    <source>
        <dbReference type="SAM" id="MobiDB-lite"/>
    </source>
</evidence>
<feature type="region of interest" description="Disordered" evidence="1">
    <location>
        <begin position="179"/>
        <end position="310"/>
    </location>
</feature>
<comment type="caution">
    <text evidence="3">The sequence shown here is derived from an EMBL/GenBank/DDBJ whole genome shotgun (WGS) entry which is preliminary data.</text>
</comment>
<organism evidence="3 4">
    <name type="scientific">Apiospora phragmitis</name>
    <dbReference type="NCBI Taxonomy" id="2905665"/>
    <lineage>
        <taxon>Eukaryota</taxon>
        <taxon>Fungi</taxon>
        <taxon>Dikarya</taxon>
        <taxon>Ascomycota</taxon>
        <taxon>Pezizomycotina</taxon>
        <taxon>Sordariomycetes</taxon>
        <taxon>Xylariomycetidae</taxon>
        <taxon>Amphisphaeriales</taxon>
        <taxon>Apiosporaceae</taxon>
        <taxon>Apiospora</taxon>
    </lineage>
</organism>
<dbReference type="PANTHER" id="PTHR38113">
    <property type="match status" value="1"/>
</dbReference>
<protein>
    <recommendedName>
        <fullName evidence="2">DUF2293 domain-containing protein</fullName>
    </recommendedName>
</protein>
<feature type="compositionally biased region" description="Basic residues" evidence="1">
    <location>
        <begin position="191"/>
        <end position="205"/>
    </location>
</feature>
<gene>
    <name evidence="3" type="ORF">PG994_009526</name>
</gene>
<feature type="compositionally biased region" description="Acidic residues" evidence="1">
    <location>
        <begin position="281"/>
        <end position="310"/>
    </location>
</feature>
<accession>A0ABR1U6D8</accession>
<feature type="domain" description="DUF2293" evidence="2">
    <location>
        <begin position="99"/>
        <end position="184"/>
    </location>
</feature>